<evidence type="ECO:0000256" key="8">
    <source>
        <dbReference type="SAM" id="Phobius"/>
    </source>
</evidence>
<evidence type="ECO:0000256" key="5">
    <source>
        <dbReference type="ARBA" id="ARBA00022847"/>
    </source>
</evidence>
<keyword evidence="2" id="KW-0813">Transport</keyword>
<evidence type="ECO:0000256" key="4">
    <source>
        <dbReference type="ARBA" id="ARBA00022692"/>
    </source>
</evidence>
<keyword evidence="5" id="KW-0769">Symport</keyword>
<feature type="transmembrane region" description="Helical" evidence="8">
    <location>
        <begin position="44"/>
        <end position="65"/>
    </location>
</feature>
<dbReference type="Gene3D" id="1.10.3860.10">
    <property type="entry name" value="Sodium:dicarboxylate symporter"/>
    <property type="match status" value="1"/>
</dbReference>
<dbReference type="PANTHER" id="PTHR42865:SF7">
    <property type="entry name" value="PROTON_GLUTAMATE-ASPARTATE SYMPORTER"/>
    <property type="match status" value="1"/>
</dbReference>
<keyword evidence="3" id="KW-1003">Cell membrane</keyword>
<comment type="subcellular location">
    <subcellularLocation>
        <location evidence="1">Cell membrane</location>
        <topology evidence="1">Multi-pass membrane protein</topology>
    </subcellularLocation>
</comment>
<gene>
    <name evidence="9" type="primary">gltT_2</name>
    <name evidence="9" type="ORF">NCTC6133_03201</name>
</gene>
<dbReference type="GO" id="GO:0006835">
    <property type="term" value="P:dicarboxylic acid transport"/>
    <property type="evidence" value="ECO:0007669"/>
    <property type="project" value="TreeGrafter"/>
</dbReference>
<dbReference type="Proteomes" id="UP000255091">
    <property type="component" value="Unassembled WGS sequence"/>
</dbReference>
<dbReference type="InterPro" id="IPR036458">
    <property type="entry name" value="Na:dicarbo_symporter_sf"/>
</dbReference>
<evidence type="ECO:0000313" key="9">
    <source>
        <dbReference type="EMBL" id="SUK60126.1"/>
    </source>
</evidence>
<organism evidence="9 10">
    <name type="scientific">Staphylococcus aureus</name>
    <dbReference type="NCBI Taxonomy" id="1280"/>
    <lineage>
        <taxon>Bacteria</taxon>
        <taxon>Bacillati</taxon>
        <taxon>Bacillota</taxon>
        <taxon>Bacilli</taxon>
        <taxon>Bacillales</taxon>
        <taxon>Staphylococcaceae</taxon>
        <taxon>Staphylococcus</taxon>
    </lineage>
</organism>
<feature type="transmembrane region" description="Helical" evidence="8">
    <location>
        <begin position="12"/>
        <end position="29"/>
    </location>
</feature>
<dbReference type="AlphaFoldDB" id="A0A380DXR6"/>
<evidence type="ECO:0000313" key="10">
    <source>
        <dbReference type="Proteomes" id="UP000255091"/>
    </source>
</evidence>
<evidence type="ECO:0000256" key="1">
    <source>
        <dbReference type="ARBA" id="ARBA00004651"/>
    </source>
</evidence>
<dbReference type="GO" id="GO:0015293">
    <property type="term" value="F:symporter activity"/>
    <property type="evidence" value="ECO:0007669"/>
    <property type="project" value="UniProtKB-KW"/>
</dbReference>
<sequence>MALFKRKISLPMQVVIALVLGVVVGLLLYGQENVANYIKPFGDVFLNLIKMIVIPVVFCSLALSISNVGGIENCRALWLENNFIL</sequence>
<reference evidence="9 10" key="1">
    <citation type="submission" date="2018-06" db="EMBL/GenBank/DDBJ databases">
        <authorList>
            <consortium name="Pathogen Informatics"/>
            <person name="Doyle S."/>
        </authorList>
    </citation>
    <scope>NUCLEOTIDE SEQUENCE [LARGE SCALE GENOMIC DNA]</scope>
    <source>
        <strain evidence="9 10">NCTC6133</strain>
    </source>
</reference>
<keyword evidence="6 8" id="KW-1133">Transmembrane helix</keyword>
<keyword evidence="4 8" id="KW-0812">Transmembrane</keyword>
<evidence type="ECO:0000256" key="6">
    <source>
        <dbReference type="ARBA" id="ARBA00022989"/>
    </source>
</evidence>
<dbReference type="InterPro" id="IPR018107">
    <property type="entry name" value="Na-dicarboxylate_symporter_CS"/>
</dbReference>
<keyword evidence="7 8" id="KW-0472">Membrane</keyword>
<dbReference type="SUPFAM" id="SSF118215">
    <property type="entry name" value="Proton glutamate symport protein"/>
    <property type="match status" value="1"/>
</dbReference>
<dbReference type="Pfam" id="PF00375">
    <property type="entry name" value="SDF"/>
    <property type="match status" value="1"/>
</dbReference>
<dbReference type="PROSITE" id="PS00713">
    <property type="entry name" value="NA_DICARBOXYL_SYMP_1"/>
    <property type="match status" value="1"/>
</dbReference>
<evidence type="ECO:0000256" key="2">
    <source>
        <dbReference type="ARBA" id="ARBA00022448"/>
    </source>
</evidence>
<evidence type="ECO:0000256" key="7">
    <source>
        <dbReference type="ARBA" id="ARBA00023136"/>
    </source>
</evidence>
<name>A0A380DXR6_STAAU</name>
<dbReference type="PANTHER" id="PTHR42865">
    <property type="entry name" value="PROTON/GLUTAMATE-ASPARTATE SYMPORTER"/>
    <property type="match status" value="1"/>
</dbReference>
<dbReference type="GO" id="GO:0005886">
    <property type="term" value="C:plasma membrane"/>
    <property type="evidence" value="ECO:0007669"/>
    <property type="project" value="UniProtKB-SubCell"/>
</dbReference>
<dbReference type="EMBL" id="UHAP01000001">
    <property type="protein sequence ID" value="SUK60126.1"/>
    <property type="molecule type" value="Genomic_DNA"/>
</dbReference>
<evidence type="ECO:0000256" key="3">
    <source>
        <dbReference type="ARBA" id="ARBA00022475"/>
    </source>
</evidence>
<proteinExistence type="predicted"/>
<protein>
    <submittedName>
        <fullName evidence="9">Proton/glutamate symport protein Sodium/glutamate symport protein</fullName>
    </submittedName>
</protein>
<accession>A0A380DXR6</accession>
<dbReference type="InterPro" id="IPR001991">
    <property type="entry name" value="Na-dicarboxylate_symporter"/>
</dbReference>